<dbReference type="PANTHER" id="PTHR33908">
    <property type="entry name" value="MANNOSYLTRANSFERASE YKCB-RELATED"/>
    <property type="match status" value="1"/>
</dbReference>
<dbReference type="AlphaFoldDB" id="A0A1F4WL22"/>
<keyword evidence="5 8" id="KW-0812">Transmembrane</keyword>
<evidence type="ECO:0000256" key="6">
    <source>
        <dbReference type="ARBA" id="ARBA00022989"/>
    </source>
</evidence>
<name>A0A1F4WL22_UNCKA</name>
<feature type="transmembrane region" description="Helical" evidence="8">
    <location>
        <begin position="229"/>
        <end position="251"/>
    </location>
</feature>
<feature type="transmembrane region" description="Helical" evidence="8">
    <location>
        <begin position="101"/>
        <end position="122"/>
    </location>
</feature>
<evidence type="ECO:0000256" key="3">
    <source>
        <dbReference type="ARBA" id="ARBA00022676"/>
    </source>
</evidence>
<sequence>MSNKNSQNIVLIIFFIALALRLAGITHGFPFIFHPDEPALIRSAYGIKFYLNPGHFDWPHLYIYLNYFLYSAFAFLREILTNLGVKNTLIQILPILWDQELVFYLISRVLSALIGALTVFPVFTTGKRLFNDKVGAFAALALAILPFHVWHSHYALIDVPTAFLVALSCYFASGILKGQNVQDYIGSGLYSGLAASTKYNGGLSLITVPLAHLIRVISNKERWLQSKAFVYLMLALIFSMIGFVLGTPYSVLDYKTFIRTDGPQGALWQFSNVGSLPVSERIPSFINDMLYKVSENTGYTVLLGFFLVFAVLLVKLLMRKTTKTDTYLWFFTLSGLFLMFYISGFEKSRAHYFMIAYPYVVITFGYLVDTLYVYLDSKIKYISIVMMAILFGLPFYMSAKNALTFINSDTRVDMYNWFTQNVKEGDSIVYNNNELKPVMEKLLADTSKSDDISVDKKPSYVVLSYNDDVYRETFAFLKHSGNLKPLVTIDNEFRLGPDITIYKYQE</sequence>
<dbReference type="Proteomes" id="UP000179113">
    <property type="component" value="Unassembled WGS sequence"/>
</dbReference>
<feature type="transmembrane region" description="Helical" evidence="8">
    <location>
        <begin position="162"/>
        <end position="179"/>
    </location>
</feature>
<evidence type="ECO:0000256" key="4">
    <source>
        <dbReference type="ARBA" id="ARBA00022679"/>
    </source>
</evidence>
<feature type="transmembrane region" description="Helical" evidence="8">
    <location>
        <begin position="297"/>
        <end position="314"/>
    </location>
</feature>
<evidence type="ECO:0000259" key="9">
    <source>
        <dbReference type="Pfam" id="PF13231"/>
    </source>
</evidence>
<dbReference type="InterPro" id="IPR038731">
    <property type="entry name" value="RgtA/B/C-like"/>
</dbReference>
<reference evidence="10 11" key="1">
    <citation type="journal article" date="2016" name="Nat. Commun.">
        <title>Thousands of microbial genomes shed light on interconnected biogeochemical processes in an aquifer system.</title>
        <authorList>
            <person name="Anantharaman K."/>
            <person name="Brown C.T."/>
            <person name="Hug L.A."/>
            <person name="Sharon I."/>
            <person name="Castelle C.J."/>
            <person name="Probst A.J."/>
            <person name="Thomas B.C."/>
            <person name="Singh A."/>
            <person name="Wilkins M.J."/>
            <person name="Karaoz U."/>
            <person name="Brodie E.L."/>
            <person name="Williams K.H."/>
            <person name="Hubbard S.S."/>
            <person name="Banfield J.F."/>
        </authorList>
    </citation>
    <scope>NUCLEOTIDE SEQUENCE [LARGE SCALE GENOMIC DNA]</scope>
</reference>
<comment type="caution">
    <text evidence="10">The sequence shown here is derived from an EMBL/GenBank/DDBJ whole genome shotgun (WGS) entry which is preliminary data.</text>
</comment>
<dbReference type="EMBL" id="MEWA01000010">
    <property type="protein sequence ID" value="OGC70091.1"/>
    <property type="molecule type" value="Genomic_DNA"/>
</dbReference>
<evidence type="ECO:0000256" key="8">
    <source>
        <dbReference type="SAM" id="Phobius"/>
    </source>
</evidence>
<gene>
    <name evidence="10" type="ORF">A2415_00640</name>
</gene>
<evidence type="ECO:0000256" key="5">
    <source>
        <dbReference type="ARBA" id="ARBA00022692"/>
    </source>
</evidence>
<evidence type="ECO:0000313" key="11">
    <source>
        <dbReference type="Proteomes" id="UP000179113"/>
    </source>
</evidence>
<feature type="transmembrane region" description="Helical" evidence="8">
    <location>
        <begin position="61"/>
        <end position="80"/>
    </location>
</feature>
<evidence type="ECO:0000256" key="1">
    <source>
        <dbReference type="ARBA" id="ARBA00004651"/>
    </source>
</evidence>
<accession>A0A1F4WL22</accession>
<evidence type="ECO:0000313" key="10">
    <source>
        <dbReference type="EMBL" id="OGC70091.1"/>
    </source>
</evidence>
<comment type="subcellular location">
    <subcellularLocation>
        <location evidence="1">Cell membrane</location>
        <topology evidence="1">Multi-pass membrane protein</topology>
    </subcellularLocation>
</comment>
<evidence type="ECO:0000256" key="7">
    <source>
        <dbReference type="ARBA" id="ARBA00023136"/>
    </source>
</evidence>
<keyword evidence="6 8" id="KW-1133">Transmembrane helix</keyword>
<feature type="domain" description="Glycosyltransferase RgtA/B/C/D-like" evidence="9">
    <location>
        <begin position="108"/>
        <end position="240"/>
    </location>
</feature>
<dbReference type="PANTHER" id="PTHR33908:SF11">
    <property type="entry name" value="MEMBRANE PROTEIN"/>
    <property type="match status" value="1"/>
</dbReference>
<keyword evidence="3" id="KW-0328">Glycosyltransferase</keyword>
<organism evidence="10 11">
    <name type="scientific">candidate division WWE3 bacterium RIFOXYC1_FULL_39_7</name>
    <dbReference type="NCBI Taxonomy" id="1802643"/>
    <lineage>
        <taxon>Bacteria</taxon>
        <taxon>Katanobacteria</taxon>
    </lineage>
</organism>
<dbReference type="GO" id="GO:0016763">
    <property type="term" value="F:pentosyltransferase activity"/>
    <property type="evidence" value="ECO:0007669"/>
    <property type="project" value="TreeGrafter"/>
</dbReference>
<dbReference type="GO" id="GO:0009103">
    <property type="term" value="P:lipopolysaccharide biosynthetic process"/>
    <property type="evidence" value="ECO:0007669"/>
    <property type="project" value="UniProtKB-ARBA"/>
</dbReference>
<feature type="transmembrane region" description="Helical" evidence="8">
    <location>
        <begin position="381"/>
        <end position="399"/>
    </location>
</feature>
<keyword evidence="2" id="KW-1003">Cell membrane</keyword>
<dbReference type="GO" id="GO:0005886">
    <property type="term" value="C:plasma membrane"/>
    <property type="evidence" value="ECO:0007669"/>
    <property type="project" value="UniProtKB-SubCell"/>
</dbReference>
<feature type="transmembrane region" description="Helical" evidence="8">
    <location>
        <begin position="326"/>
        <end position="344"/>
    </location>
</feature>
<proteinExistence type="predicted"/>
<evidence type="ECO:0000256" key="2">
    <source>
        <dbReference type="ARBA" id="ARBA00022475"/>
    </source>
</evidence>
<keyword evidence="7 8" id="KW-0472">Membrane</keyword>
<keyword evidence="4" id="KW-0808">Transferase</keyword>
<dbReference type="Pfam" id="PF13231">
    <property type="entry name" value="PMT_2"/>
    <property type="match status" value="1"/>
</dbReference>
<protein>
    <recommendedName>
        <fullName evidence="9">Glycosyltransferase RgtA/B/C/D-like domain-containing protein</fullName>
    </recommendedName>
</protein>
<dbReference type="InterPro" id="IPR050297">
    <property type="entry name" value="LipidA_mod_glycosyltrf_83"/>
</dbReference>
<feature type="transmembrane region" description="Helical" evidence="8">
    <location>
        <begin position="350"/>
        <end position="374"/>
    </location>
</feature>